<reference evidence="1 2" key="1">
    <citation type="submission" date="2017-12" db="EMBL/GenBank/DDBJ databases">
        <title>Genomics of Macrococcus caseolyticus.</title>
        <authorList>
            <person name="MacFadyen A.C."/>
            <person name="Paterson G.K."/>
        </authorList>
    </citation>
    <scope>NUCLEOTIDE SEQUENCE [LARGE SCALE GENOMIC DNA]</scope>
    <source>
        <strain evidence="1 2">5788_EF188</strain>
    </source>
</reference>
<dbReference type="RefSeq" id="WP_041635814.1">
    <property type="nucleotide sequence ID" value="NZ_CABFNV010000003.1"/>
</dbReference>
<dbReference type="Proteomes" id="UP000233482">
    <property type="component" value="Unassembled WGS sequence"/>
</dbReference>
<proteinExistence type="predicted"/>
<protein>
    <submittedName>
        <fullName evidence="1">DUF2188 domain-containing protein</fullName>
    </submittedName>
</protein>
<accession>A0A855GET8</accession>
<gene>
    <name evidence="1" type="ORF">CW686_08165</name>
</gene>
<name>A0A855GET8_9STAP</name>
<dbReference type="EMBL" id="PIXC01000017">
    <property type="protein sequence ID" value="PKE25781.1"/>
    <property type="molecule type" value="Genomic_DNA"/>
</dbReference>
<sequence length="136" mass="15720">MMWTMDDYPDTWKHFEPLERKKAIDIANAMLKEGYKESDLIPIATAQAKKWYQSASQEELKELKNKKITLHNDEGTSNPELMDNDVEVYFEDTWKVRTKGAKRASDSFSTKAEAVKRAHEIAENKGTKVITHNKNT</sequence>
<comment type="caution">
    <text evidence="1">The sequence shown here is derived from an EMBL/GenBank/DDBJ whole genome shotgun (WGS) entry which is preliminary data.</text>
</comment>
<evidence type="ECO:0000313" key="2">
    <source>
        <dbReference type="Proteomes" id="UP000233482"/>
    </source>
</evidence>
<dbReference type="InterPro" id="IPR018691">
    <property type="entry name" value="DUF2188"/>
</dbReference>
<evidence type="ECO:0000313" key="1">
    <source>
        <dbReference type="EMBL" id="PKE25781.1"/>
    </source>
</evidence>
<dbReference type="AlphaFoldDB" id="A0A855GET8"/>
<organism evidence="1 2">
    <name type="scientific">Macrococcoides caseolyticum</name>
    <dbReference type="NCBI Taxonomy" id="69966"/>
    <lineage>
        <taxon>Bacteria</taxon>
        <taxon>Bacillati</taxon>
        <taxon>Bacillota</taxon>
        <taxon>Bacilli</taxon>
        <taxon>Bacillales</taxon>
        <taxon>Staphylococcaceae</taxon>
        <taxon>Macrococcoides</taxon>
    </lineage>
</organism>
<dbReference type="Pfam" id="PF09954">
    <property type="entry name" value="DUF2188"/>
    <property type="match status" value="1"/>
</dbReference>